<dbReference type="Proteomes" id="UP001424741">
    <property type="component" value="Unassembled WGS sequence"/>
</dbReference>
<reference evidence="2 3" key="1">
    <citation type="submission" date="2024-02" db="EMBL/GenBank/DDBJ databases">
        <title>Rubritalea halochordaticola NBRC 107102.</title>
        <authorList>
            <person name="Ichikawa N."/>
            <person name="Katano-Makiyama Y."/>
            <person name="Hidaka K."/>
        </authorList>
    </citation>
    <scope>NUCLEOTIDE SEQUENCE [LARGE SCALE GENOMIC DNA]</scope>
    <source>
        <strain evidence="2 3">NBRC 107102</strain>
    </source>
</reference>
<dbReference type="EMBL" id="BAABRL010000011">
    <property type="protein sequence ID" value="GAA5496991.1"/>
    <property type="molecule type" value="Genomic_DNA"/>
</dbReference>
<sequence length="604" mass="67641">MKSRHLFLPLFIFLTAATHSHADTVTIDFDDNPSCKPEWVKEGIRLTNSRGTICVSTNHDNGTNCSNDLYGLKVVHTEGAVFTPKQVDLAEYSSSLAEPIQFVGKKANGETVIFDVTLDKVWDGSGGADDFQTFTFPASFTDIVSMETPSRYWRMDNLIIDTISPPPLPNNLKLGSFYESYEFIRSQQYNYTRYLVIGPDYHYKTGTTGSTGVVFLNEQSNILSSFKAGSPYYDPTTNTAVYKPLNYQGYSIPQIDQRNPNISQTLITLEEVQTAGYSVTSIGAPILYGDRLVFQGFNTSGGDSYSIFELLNGSLTLLLGPDTLLPDGNGDSDKPYYWPDHRAIGNDALAFDTSLENSRTVWRVFVKWGSNDFQSVCTEGDPTKHGVITEISNLAFDSSNRLLVDISYGTGKSTLVYDANGLVEEIERTVTTNPVNSAISVRGYKHITDSDHTYLFQDGVQYREFNGQYYKILGVGDFFDGDTIYQLNFLGATDTPPIRVFMDVAYKSDPYLRKHYAITLSDPIDFPPRFGEPVYHKNGKLYLPISYLTLGRSYELQTSQDMTTWNSVNPVQEILPLQHLIIDQPLAPKAFYRVIEQPTDQEAP</sequence>
<comment type="caution">
    <text evidence="2">The sequence shown here is derived from an EMBL/GenBank/DDBJ whole genome shotgun (WGS) entry which is preliminary data.</text>
</comment>
<keyword evidence="3" id="KW-1185">Reference proteome</keyword>
<feature type="signal peptide" evidence="1">
    <location>
        <begin position="1"/>
        <end position="22"/>
    </location>
</feature>
<protein>
    <submittedName>
        <fullName evidence="2">Uncharacterized protein</fullName>
    </submittedName>
</protein>
<organism evidence="2 3">
    <name type="scientific">Rubritalea halochordaticola</name>
    <dbReference type="NCBI Taxonomy" id="714537"/>
    <lineage>
        <taxon>Bacteria</taxon>
        <taxon>Pseudomonadati</taxon>
        <taxon>Verrucomicrobiota</taxon>
        <taxon>Verrucomicrobiia</taxon>
        <taxon>Verrucomicrobiales</taxon>
        <taxon>Rubritaleaceae</taxon>
        <taxon>Rubritalea</taxon>
    </lineage>
</organism>
<evidence type="ECO:0000313" key="3">
    <source>
        <dbReference type="Proteomes" id="UP001424741"/>
    </source>
</evidence>
<keyword evidence="1" id="KW-0732">Signal</keyword>
<evidence type="ECO:0000256" key="1">
    <source>
        <dbReference type="SAM" id="SignalP"/>
    </source>
</evidence>
<accession>A0ABP9V2V1</accession>
<proteinExistence type="predicted"/>
<feature type="chain" id="PRO_5045903697" evidence="1">
    <location>
        <begin position="23"/>
        <end position="604"/>
    </location>
</feature>
<dbReference type="RefSeq" id="WP_346189569.1">
    <property type="nucleotide sequence ID" value="NZ_BAABRL010000011.1"/>
</dbReference>
<gene>
    <name evidence="2" type="ORF">Rhal01_03179</name>
</gene>
<evidence type="ECO:0000313" key="2">
    <source>
        <dbReference type="EMBL" id="GAA5496991.1"/>
    </source>
</evidence>
<name>A0ABP9V2V1_9BACT</name>